<evidence type="ECO:0000313" key="10">
    <source>
        <dbReference type="EMBL" id="SHL26483.1"/>
    </source>
</evidence>
<evidence type="ECO:0000313" key="11">
    <source>
        <dbReference type="Proteomes" id="UP000183975"/>
    </source>
</evidence>
<dbReference type="GO" id="GO:0005524">
    <property type="term" value="F:ATP binding"/>
    <property type="evidence" value="ECO:0007669"/>
    <property type="project" value="UniProtKB-KW"/>
</dbReference>
<proteinExistence type="predicted"/>
<keyword evidence="6" id="KW-0238">DNA-binding</keyword>
<keyword evidence="8" id="KW-0812">Transmembrane</keyword>
<dbReference type="InterPro" id="IPR038726">
    <property type="entry name" value="PDDEXK_AddAB-type"/>
</dbReference>
<evidence type="ECO:0000256" key="7">
    <source>
        <dbReference type="ARBA" id="ARBA00023204"/>
    </source>
</evidence>
<organism evidence="10 11">
    <name type="scientific">Anaerotignum lactatifermentans DSM 14214</name>
    <dbReference type="NCBI Taxonomy" id="1121323"/>
    <lineage>
        <taxon>Bacteria</taxon>
        <taxon>Bacillati</taxon>
        <taxon>Bacillota</taxon>
        <taxon>Clostridia</taxon>
        <taxon>Lachnospirales</taxon>
        <taxon>Anaerotignaceae</taxon>
        <taxon>Anaerotignum</taxon>
    </lineage>
</organism>
<evidence type="ECO:0000256" key="2">
    <source>
        <dbReference type="ARBA" id="ARBA00022763"/>
    </source>
</evidence>
<accession>A0A1M6Z7R8</accession>
<keyword evidence="11" id="KW-1185">Reference proteome</keyword>
<feature type="domain" description="PD-(D/E)XK endonuclease-like" evidence="9">
    <location>
        <begin position="5"/>
        <end position="73"/>
    </location>
</feature>
<evidence type="ECO:0000256" key="3">
    <source>
        <dbReference type="ARBA" id="ARBA00022801"/>
    </source>
</evidence>
<dbReference type="OrthoDB" id="1726886at2"/>
<evidence type="ECO:0000256" key="5">
    <source>
        <dbReference type="ARBA" id="ARBA00022840"/>
    </source>
</evidence>
<evidence type="ECO:0000256" key="6">
    <source>
        <dbReference type="ARBA" id="ARBA00023125"/>
    </source>
</evidence>
<reference evidence="10 11" key="1">
    <citation type="submission" date="2016-11" db="EMBL/GenBank/DDBJ databases">
        <authorList>
            <person name="Jaros S."/>
            <person name="Januszkiewicz K."/>
            <person name="Wedrychowicz H."/>
        </authorList>
    </citation>
    <scope>NUCLEOTIDE SEQUENCE [LARGE SCALE GENOMIC DNA]</scope>
    <source>
        <strain evidence="10 11">DSM 14214</strain>
    </source>
</reference>
<keyword evidence="2" id="KW-0227">DNA damage</keyword>
<keyword evidence="7" id="KW-0234">DNA repair</keyword>
<evidence type="ECO:0000259" key="9">
    <source>
        <dbReference type="Pfam" id="PF12705"/>
    </source>
</evidence>
<evidence type="ECO:0000256" key="8">
    <source>
        <dbReference type="SAM" id="Phobius"/>
    </source>
</evidence>
<keyword evidence="1" id="KW-0547">Nucleotide-binding</keyword>
<keyword evidence="4" id="KW-0347">Helicase</keyword>
<keyword evidence="5" id="KW-0067">ATP-binding</keyword>
<keyword evidence="8" id="KW-1133">Transmembrane helix</keyword>
<sequence>MAKETLSAHELNKYTYCPYQWYYEKIYGRAELRRMRKEYLEELGLEDSTTANFIRGEAFHRKLYRQYRLRRLLGKIALLALLVLILIFWVMQYVHV</sequence>
<keyword evidence="3" id="KW-0378">Hydrolase</keyword>
<dbReference type="Proteomes" id="UP000183975">
    <property type="component" value="Unassembled WGS sequence"/>
</dbReference>
<feature type="transmembrane region" description="Helical" evidence="8">
    <location>
        <begin position="72"/>
        <end position="91"/>
    </location>
</feature>
<dbReference type="RefSeq" id="WP_072853367.1">
    <property type="nucleotide sequence ID" value="NZ_FRAH01000085.1"/>
</dbReference>
<dbReference type="GO" id="GO:0006281">
    <property type="term" value="P:DNA repair"/>
    <property type="evidence" value="ECO:0007669"/>
    <property type="project" value="UniProtKB-KW"/>
</dbReference>
<dbReference type="GO" id="GO:0004386">
    <property type="term" value="F:helicase activity"/>
    <property type="evidence" value="ECO:0007669"/>
    <property type="project" value="UniProtKB-KW"/>
</dbReference>
<name>A0A1M6Z7R8_9FIRM</name>
<dbReference type="EMBL" id="FRAH01000085">
    <property type="protein sequence ID" value="SHL26483.1"/>
    <property type="molecule type" value="Genomic_DNA"/>
</dbReference>
<protein>
    <submittedName>
        <fullName evidence="10">PD-(D/E)XK nuclease superfamily protein</fullName>
    </submittedName>
</protein>
<evidence type="ECO:0000256" key="4">
    <source>
        <dbReference type="ARBA" id="ARBA00022806"/>
    </source>
</evidence>
<dbReference type="Pfam" id="PF12705">
    <property type="entry name" value="PDDEXK_1"/>
    <property type="match status" value="1"/>
</dbReference>
<dbReference type="AlphaFoldDB" id="A0A1M6Z7R8"/>
<dbReference type="GO" id="GO:0003677">
    <property type="term" value="F:DNA binding"/>
    <property type="evidence" value="ECO:0007669"/>
    <property type="project" value="UniProtKB-KW"/>
</dbReference>
<keyword evidence="8" id="KW-0472">Membrane</keyword>
<evidence type="ECO:0000256" key="1">
    <source>
        <dbReference type="ARBA" id="ARBA00022741"/>
    </source>
</evidence>
<dbReference type="GO" id="GO:0016787">
    <property type="term" value="F:hydrolase activity"/>
    <property type="evidence" value="ECO:0007669"/>
    <property type="project" value="UniProtKB-KW"/>
</dbReference>
<gene>
    <name evidence="10" type="ORF">SAMN02745138_03162</name>
</gene>